<name>A0AAV7N9G2_PLEWA</name>
<organism evidence="2 3">
    <name type="scientific">Pleurodeles waltl</name>
    <name type="common">Iberian ribbed newt</name>
    <dbReference type="NCBI Taxonomy" id="8319"/>
    <lineage>
        <taxon>Eukaryota</taxon>
        <taxon>Metazoa</taxon>
        <taxon>Chordata</taxon>
        <taxon>Craniata</taxon>
        <taxon>Vertebrata</taxon>
        <taxon>Euteleostomi</taxon>
        <taxon>Amphibia</taxon>
        <taxon>Batrachia</taxon>
        <taxon>Caudata</taxon>
        <taxon>Salamandroidea</taxon>
        <taxon>Salamandridae</taxon>
        <taxon>Pleurodelinae</taxon>
        <taxon>Pleurodeles</taxon>
    </lineage>
</organism>
<feature type="compositionally biased region" description="Basic and acidic residues" evidence="1">
    <location>
        <begin position="8"/>
        <end position="20"/>
    </location>
</feature>
<feature type="compositionally biased region" description="Polar residues" evidence="1">
    <location>
        <begin position="174"/>
        <end position="183"/>
    </location>
</feature>
<reference evidence="2" key="1">
    <citation type="journal article" date="2022" name="bioRxiv">
        <title>Sequencing and chromosome-scale assembly of the giantPleurodeles waltlgenome.</title>
        <authorList>
            <person name="Brown T."/>
            <person name="Elewa A."/>
            <person name="Iarovenko S."/>
            <person name="Subramanian E."/>
            <person name="Araus A.J."/>
            <person name="Petzold A."/>
            <person name="Susuki M."/>
            <person name="Suzuki K.-i.T."/>
            <person name="Hayashi T."/>
            <person name="Toyoda A."/>
            <person name="Oliveira C."/>
            <person name="Osipova E."/>
            <person name="Leigh N.D."/>
            <person name="Simon A."/>
            <person name="Yun M.H."/>
        </authorList>
    </citation>
    <scope>NUCLEOTIDE SEQUENCE</scope>
    <source>
        <strain evidence="2">20211129_DDA</strain>
        <tissue evidence="2">Liver</tissue>
    </source>
</reference>
<dbReference type="Proteomes" id="UP001066276">
    <property type="component" value="Chromosome 8"/>
</dbReference>
<proteinExistence type="predicted"/>
<feature type="region of interest" description="Disordered" evidence="1">
    <location>
        <begin position="132"/>
        <end position="183"/>
    </location>
</feature>
<accession>A0AAV7N9G2</accession>
<comment type="caution">
    <text evidence="2">The sequence shown here is derived from an EMBL/GenBank/DDBJ whole genome shotgun (WGS) entry which is preliminary data.</text>
</comment>
<protein>
    <submittedName>
        <fullName evidence="2">Uncharacterized protein</fullName>
    </submittedName>
</protein>
<gene>
    <name evidence="2" type="ORF">NDU88_000956</name>
</gene>
<dbReference type="AlphaFoldDB" id="A0AAV7N9G2"/>
<evidence type="ECO:0000256" key="1">
    <source>
        <dbReference type="SAM" id="MobiDB-lite"/>
    </source>
</evidence>
<feature type="region of interest" description="Disordered" evidence="1">
    <location>
        <begin position="1"/>
        <end position="39"/>
    </location>
</feature>
<dbReference type="EMBL" id="JANPWB010000012">
    <property type="protein sequence ID" value="KAJ1112695.1"/>
    <property type="molecule type" value="Genomic_DNA"/>
</dbReference>
<feature type="compositionally biased region" description="Basic and acidic residues" evidence="1">
    <location>
        <begin position="161"/>
        <end position="172"/>
    </location>
</feature>
<sequence>MVATEPLRAQEEHGKERQGSWEDQDGGTRPPSSVGTMEQADLELKVIHSPPMIISETADDFSHSDTAGVQQGNGKSVDLIPVSRWADMADKAETEGVELVVLAVTDSAVTFEILALNEGDLGMTCDKTRTALGKARGPESEAVEPLFLLSDRLEEDEEGHESDSELGLKDLGEGNNSKTSETS</sequence>
<keyword evidence="3" id="KW-1185">Reference proteome</keyword>
<evidence type="ECO:0000313" key="3">
    <source>
        <dbReference type="Proteomes" id="UP001066276"/>
    </source>
</evidence>
<evidence type="ECO:0000313" key="2">
    <source>
        <dbReference type="EMBL" id="KAJ1112695.1"/>
    </source>
</evidence>